<feature type="region of interest" description="Disordered" evidence="1">
    <location>
        <begin position="318"/>
        <end position="345"/>
    </location>
</feature>
<dbReference type="PANTHER" id="PTHR32018:SF6">
    <property type="entry name" value="RHAMNOGALACTURONAN ENDOLYASE"/>
    <property type="match status" value="1"/>
</dbReference>
<keyword evidence="2" id="KW-1133">Transmembrane helix</keyword>
<keyword evidence="4" id="KW-1185">Reference proteome</keyword>
<dbReference type="Proteomes" id="UP001370490">
    <property type="component" value="Unassembled WGS sequence"/>
</dbReference>
<evidence type="ECO:0000313" key="4">
    <source>
        <dbReference type="Proteomes" id="UP001370490"/>
    </source>
</evidence>
<dbReference type="AlphaFoldDB" id="A0AAN8UU66"/>
<dbReference type="EMBL" id="JBAMMX010000018">
    <property type="protein sequence ID" value="KAK6923243.1"/>
    <property type="molecule type" value="Genomic_DNA"/>
</dbReference>
<feature type="transmembrane region" description="Helical" evidence="2">
    <location>
        <begin position="240"/>
        <end position="259"/>
    </location>
</feature>
<dbReference type="PANTHER" id="PTHR32018">
    <property type="entry name" value="RHAMNOGALACTURONATE LYASE FAMILY PROTEIN"/>
    <property type="match status" value="1"/>
</dbReference>
<evidence type="ECO:0000256" key="1">
    <source>
        <dbReference type="SAM" id="MobiDB-lite"/>
    </source>
</evidence>
<keyword evidence="2" id="KW-0472">Membrane</keyword>
<proteinExistence type="predicted"/>
<dbReference type="InterPro" id="IPR051850">
    <property type="entry name" value="Polysacch_Lyase_4"/>
</dbReference>
<evidence type="ECO:0000256" key="2">
    <source>
        <dbReference type="SAM" id="Phobius"/>
    </source>
</evidence>
<sequence>MRMKFKDGEPMKKVFGPIFLYLNSHSSTRTALGHGHPLWQDAKRQMLSEVQSWPYNFPRLPDYITGNQRGTIMGQLFVNDRYVRKDCLFGSFADVGLAAPGPLRSWQRESKVVPARVAVLYCCSWSINLARPKSPSLALNSKSNITLLDLMSLWTTNCSHSSCKYSKTEAKARAILYLTPYGTTISLFWPLRTPVNPSKPALTKLFIEFVGCNDQYLINRENEKATERIMTTTNKISQALLLWMVIVILAGLAGSVVELKFHDRILWSSVEFPVEAENPTIICSGKICLKSKSYNRHVSISASTTLVQYESLVNELNRPNQNPVELSGNEVTGDAMKKASPSPEL</sequence>
<keyword evidence="2" id="KW-0812">Transmembrane</keyword>
<gene>
    <name evidence="3" type="ORF">RJ641_011547</name>
</gene>
<name>A0AAN8UU66_9MAGN</name>
<evidence type="ECO:0000313" key="3">
    <source>
        <dbReference type="EMBL" id="KAK6923243.1"/>
    </source>
</evidence>
<protein>
    <submittedName>
        <fullName evidence="3">Uncharacterized protein</fullName>
    </submittedName>
</protein>
<accession>A0AAN8UU66</accession>
<reference evidence="3 4" key="1">
    <citation type="submission" date="2023-12" db="EMBL/GenBank/DDBJ databases">
        <title>A high-quality genome assembly for Dillenia turbinata (Dilleniales).</title>
        <authorList>
            <person name="Chanderbali A."/>
        </authorList>
    </citation>
    <scope>NUCLEOTIDE SEQUENCE [LARGE SCALE GENOMIC DNA]</scope>
    <source>
        <strain evidence="3">LSX21</strain>
        <tissue evidence="3">Leaf</tissue>
    </source>
</reference>
<comment type="caution">
    <text evidence="3">The sequence shown here is derived from an EMBL/GenBank/DDBJ whole genome shotgun (WGS) entry which is preliminary data.</text>
</comment>
<organism evidence="3 4">
    <name type="scientific">Dillenia turbinata</name>
    <dbReference type="NCBI Taxonomy" id="194707"/>
    <lineage>
        <taxon>Eukaryota</taxon>
        <taxon>Viridiplantae</taxon>
        <taxon>Streptophyta</taxon>
        <taxon>Embryophyta</taxon>
        <taxon>Tracheophyta</taxon>
        <taxon>Spermatophyta</taxon>
        <taxon>Magnoliopsida</taxon>
        <taxon>eudicotyledons</taxon>
        <taxon>Gunneridae</taxon>
        <taxon>Pentapetalae</taxon>
        <taxon>Dilleniales</taxon>
        <taxon>Dilleniaceae</taxon>
        <taxon>Dillenia</taxon>
    </lineage>
</organism>